<dbReference type="RefSeq" id="XP_072607378.1">
    <property type="nucleotide sequence ID" value="XM_072751277.1"/>
</dbReference>
<keyword evidence="2" id="KW-0472">Membrane</keyword>
<evidence type="ECO:0000259" key="3">
    <source>
        <dbReference type="PROSITE" id="PS50024"/>
    </source>
</evidence>
<evidence type="ECO:0000256" key="1">
    <source>
        <dbReference type="SAM" id="MobiDB-lite"/>
    </source>
</evidence>
<keyword evidence="2" id="KW-0812">Transmembrane</keyword>
<keyword evidence="2" id="KW-1133">Transmembrane helix</keyword>
<dbReference type="PANTHER" id="PTHR37999">
    <property type="entry name" value="MUCIN-17"/>
    <property type="match status" value="1"/>
</dbReference>
<feature type="domain" description="SEA" evidence="3">
    <location>
        <begin position="385"/>
        <end position="498"/>
    </location>
</feature>
<dbReference type="SUPFAM" id="SSF82671">
    <property type="entry name" value="SEA domain"/>
    <property type="match status" value="1"/>
</dbReference>
<dbReference type="InterPro" id="IPR053311">
    <property type="entry name" value="Mucosal_Integrity_Assoc"/>
</dbReference>
<dbReference type="PROSITE" id="PS01186">
    <property type="entry name" value="EGF_2"/>
    <property type="match status" value="1"/>
</dbReference>
<name>A0ABM4ZXU6_VULVU</name>
<feature type="compositionally biased region" description="Polar residues" evidence="1">
    <location>
        <begin position="204"/>
        <end position="229"/>
    </location>
</feature>
<organism evidence="4 5">
    <name type="scientific">Vulpes vulpes</name>
    <name type="common">Red fox</name>
    <dbReference type="NCBI Taxonomy" id="9627"/>
    <lineage>
        <taxon>Eukaryota</taxon>
        <taxon>Metazoa</taxon>
        <taxon>Chordata</taxon>
        <taxon>Craniata</taxon>
        <taxon>Vertebrata</taxon>
        <taxon>Euteleostomi</taxon>
        <taxon>Mammalia</taxon>
        <taxon>Eutheria</taxon>
        <taxon>Laurasiatheria</taxon>
        <taxon>Carnivora</taxon>
        <taxon>Caniformia</taxon>
        <taxon>Canidae</taxon>
        <taxon>Vulpes</taxon>
    </lineage>
</organism>
<dbReference type="InterPro" id="IPR000742">
    <property type="entry name" value="EGF"/>
</dbReference>
<keyword evidence="4" id="KW-1185">Reference proteome</keyword>
<dbReference type="PANTHER" id="PTHR37999:SF2">
    <property type="entry name" value="MUCIN-17"/>
    <property type="match status" value="1"/>
</dbReference>
<feature type="compositionally biased region" description="Low complexity" evidence="1">
    <location>
        <begin position="105"/>
        <end position="144"/>
    </location>
</feature>
<evidence type="ECO:0000313" key="4">
    <source>
        <dbReference type="Proteomes" id="UP001652641"/>
    </source>
</evidence>
<sequence>MMMKSPIASKCIVFVHLAESTDHGTISDSPQPPDSSATTFTKGDASPMSTSSPTESLATSSGSGPSASASATESTFSTIVSESSEYTLASYTTGSPSPSSQEDPSTSTLTTGRSTTALSALPSIFTTVSALTETTVTSETSYTESTDHGTISDSPQPPDSSATTFTKGDASPMSMSSPTESLATSPGSGPSASASATESTFSTIVSESSEYTLASYTTGSPSPSSQEDPSTSTLTTGRSTTALSALPSVFTTVSALTETTVTSETSYTTTTGLVERSSVSTGTPHSSEPTGSTVYTATAPSELSTPSFSTAASHGTDSAIPTSTSSPSELSTSTVVTGQAGSTPTGQCHNGTIWNGKECVCAQGFFGYQCKSLVDSFFIEIPEKINATLGVTVKVTNRNFTKDLNNISSPVYRNFTQLFMSQMDKAYMGKDFPQYRGVIIRRLFNGSVVVEHDVVMETNYTSDFQKLFENLIEIITAKIMNETKRLPGDSEECRAASLHLCYNEKATIVSKTVNLGFDLQEQCTQKAAKDYAQFYYVDELDGKLACVTKCTSGTKSQLNCHEGECQLQRSGPRCLCPTSDMHWYWGETCALRTSKSLVYGSVGAVGALLVVMVVVLIVLLGRSQRKLHRQEYKLSREWQGEDIPGSFQNTGIWEDENLKEDRFSLENIYDHFQPSLENVDPTMEFHIQRPRVVTTVH</sequence>
<dbReference type="GeneID" id="112935729"/>
<dbReference type="Proteomes" id="UP001652641">
    <property type="component" value="Chromosome 3"/>
</dbReference>
<feature type="compositionally biased region" description="Low complexity" evidence="1">
    <location>
        <begin position="181"/>
        <end position="203"/>
    </location>
</feature>
<protein>
    <submittedName>
        <fullName evidence="5">Mucin-12</fullName>
    </submittedName>
</protein>
<feature type="region of interest" description="Disordered" evidence="1">
    <location>
        <begin position="260"/>
        <end position="347"/>
    </location>
</feature>
<reference evidence="5" key="1">
    <citation type="submission" date="2025-08" db="UniProtKB">
        <authorList>
            <consortium name="RefSeq"/>
        </authorList>
    </citation>
    <scope>IDENTIFICATION</scope>
    <source>
        <tissue evidence="5">Cell line</tissue>
    </source>
</reference>
<feature type="transmembrane region" description="Helical" evidence="2">
    <location>
        <begin position="597"/>
        <end position="620"/>
    </location>
</feature>
<feature type="region of interest" description="Disordered" evidence="1">
    <location>
        <begin position="22"/>
        <end position="237"/>
    </location>
</feature>
<feature type="compositionally biased region" description="Low complexity" evidence="1">
    <location>
        <begin position="260"/>
        <end position="275"/>
    </location>
</feature>
<feature type="compositionally biased region" description="Polar residues" evidence="1">
    <location>
        <begin position="23"/>
        <end position="55"/>
    </location>
</feature>
<feature type="compositionally biased region" description="Polar residues" evidence="1">
    <location>
        <begin position="79"/>
        <end position="104"/>
    </location>
</feature>
<feature type="compositionally biased region" description="Polar residues" evidence="1">
    <location>
        <begin position="277"/>
        <end position="320"/>
    </location>
</feature>
<evidence type="ECO:0000256" key="2">
    <source>
        <dbReference type="SAM" id="Phobius"/>
    </source>
</evidence>
<gene>
    <name evidence="5" type="primary">MUC12</name>
</gene>
<evidence type="ECO:0000313" key="5">
    <source>
        <dbReference type="RefSeq" id="XP_072607378.1"/>
    </source>
</evidence>
<dbReference type="InterPro" id="IPR036364">
    <property type="entry name" value="SEA_dom_sf"/>
</dbReference>
<accession>A0ABM4ZXU6</accession>
<feature type="compositionally biased region" description="Low complexity" evidence="1">
    <location>
        <begin position="321"/>
        <end position="337"/>
    </location>
</feature>
<proteinExistence type="predicted"/>
<dbReference type="InterPro" id="IPR000082">
    <property type="entry name" value="SEA_dom"/>
</dbReference>
<feature type="compositionally biased region" description="Low complexity" evidence="1">
    <location>
        <begin position="56"/>
        <end position="78"/>
    </location>
</feature>
<dbReference type="Pfam" id="PF01390">
    <property type="entry name" value="SEA"/>
    <property type="match status" value="1"/>
</dbReference>
<dbReference type="PROSITE" id="PS50024">
    <property type="entry name" value="SEA"/>
    <property type="match status" value="1"/>
</dbReference>
<feature type="compositionally biased region" description="Polar residues" evidence="1">
    <location>
        <begin position="148"/>
        <end position="166"/>
    </location>
</feature>